<organism evidence="6 7">
    <name type="scientific">Suttonella indologenes</name>
    <dbReference type="NCBI Taxonomy" id="13276"/>
    <lineage>
        <taxon>Bacteria</taxon>
        <taxon>Pseudomonadati</taxon>
        <taxon>Pseudomonadota</taxon>
        <taxon>Gammaproteobacteria</taxon>
        <taxon>Cardiobacteriales</taxon>
        <taxon>Cardiobacteriaceae</taxon>
        <taxon>Suttonella</taxon>
    </lineage>
</organism>
<accession>A0A380N1I6</accession>
<protein>
    <recommendedName>
        <fullName evidence="5">CRISPR type III-B/RAMP module-associated protein Cmr5</fullName>
    </recommendedName>
</protein>
<dbReference type="InterPro" id="IPR010160">
    <property type="entry name" value="CRISPR-assoc_prot_Cmr5"/>
</dbReference>
<evidence type="ECO:0000256" key="5">
    <source>
        <dbReference type="ARBA" id="ARBA00030001"/>
    </source>
</evidence>
<dbReference type="SUPFAM" id="SSF158568">
    <property type="entry name" value="AF1862-like"/>
    <property type="match status" value="1"/>
</dbReference>
<evidence type="ECO:0000256" key="1">
    <source>
        <dbReference type="ARBA" id="ARBA00004496"/>
    </source>
</evidence>
<keyword evidence="4" id="KW-0051">Antiviral defense</keyword>
<reference evidence="6 7" key="1">
    <citation type="submission" date="2018-06" db="EMBL/GenBank/DDBJ databases">
        <authorList>
            <consortium name="Pathogen Informatics"/>
            <person name="Doyle S."/>
        </authorList>
    </citation>
    <scope>NUCLEOTIDE SEQUENCE [LARGE SCALE GENOMIC DNA]</scope>
    <source>
        <strain evidence="6 7">NCTC10717</strain>
    </source>
</reference>
<dbReference type="AlphaFoldDB" id="A0A380N1I6"/>
<evidence type="ECO:0000256" key="4">
    <source>
        <dbReference type="ARBA" id="ARBA00023118"/>
    </source>
</evidence>
<evidence type="ECO:0000313" key="7">
    <source>
        <dbReference type="Proteomes" id="UP000254575"/>
    </source>
</evidence>
<sequence>MSQIRSQKYAQAAYPLVARIKRRELEAKYRTLALTFPSMILQSGLSQAVGFLLAKGKDEHTQLLAHLAELLTGKDDGQALHSHILQANISEYQLLTRKALDAASWLKRYTQALLEKETS</sequence>
<keyword evidence="7" id="KW-1185">Reference proteome</keyword>
<dbReference type="RefSeq" id="WP_115219457.1">
    <property type="nucleotide sequence ID" value="NZ_UHIA01000004.1"/>
</dbReference>
<dbReference type="Gene3D" id="1.10.520.30">
    <property type="entry name" value="AF1862-like domain"/>
    <property type="match status" value="1"/>
</dbReference>
<dbReference type="Pfam" id="PF09701">
    <property type="entry name" value="Cas_Cmr5"/>
    <property type="match status" value="1"/>
</dbReference>
<dbReference type="GO" id="GO:0005737">
    <property type="term" value="C:cytoplasm"/>
    <property type="evidence" value="ECO:0007669"/>
    <property type="project" value="UniProtKB-SubCell"/>
</dbReference>
<comment type="subcellular location">
    <subcellularLocation>
        <location evidence="1">Cytoplasm</location>
    </subcellularLocation>
</comment>
<keyword evidence="3" id="KW-0963">Cytoplasm</keyword>
<dbReference type="Proteomes" id="UP000254575">
    <property type="component" value="Unassembled WGS sequence"/>
</dbReference>
<gene>
    <name evidence="6" type="ORF">NCTC10717_02421</name>
</gene>
<evidence type="ECO:0000256" key="3">
    <source>
        <dbReference type="ARBA" id="ARBA00022490"/>
    </source>
</evidence>
<dbReference type="EMBL" id="UHIA01000004">
    <property type="protein sequence ID" value="SUO98665.1"/>
    <property type="molecule type" value="Genomic_DNA"/>
</dbReference>
<comment type="similarity">
    <text evidence="2">Belongs to the CRISPR system Cmr5 family.</text>
</comment>
<proteinExistence type="inferred from homology"/>
<dbReference type="GO" id="GO:0051607">
    <property type="term" value="P:defense response to virus"/>
    <property type="evidence" value="ECO:0007669"/>
    <property type="project" value="UniProtKB-KW"/>
</dbReference>
<name>A0A380N1I6_9GAMM</name>
<dbReference type="NCBIfam" id="TIGR01881">
    <property type="entry name" value="cas_Cmr5"/>
    <property type="match status" value="1"/>
</dbReference>
<evidence type="ECO:0000256" key="2">
    <source>
        <dbReference type="ARBA" id="ARBA00006161"/>
    </source>
</evidence>
<dbReference type="OrthoDB" id="8612426at2"/>
<dbReference type="InterPro" id="IPR023101">
    <property type="entry name" value="AF1862-like_dom_sf"/>
</dbReference>
<evidence type="ECO:0000313" key="6">
    <source>
        <dbReference type="EMBL" id="SUO98665.1"/>
    </source>
</evidence>